<dbReference type="Gene3D" id="3.30.590.10">
    <property type="entry name" value="Glutamine synthetase/guanido kinase, catalytic domain"/>
    <property type="match status" value="1"/>
</dbReference>
<evidence type="ECO:0000256" key="4">
    <source>
        <dbReference type="ARBA" id="ARBA00022840"/>
    </source>
</evidence>
<keyword evidence="7" id="KW-1185">Reference proteome</keyword>
<keyword evidence="1" id="KW-0808">Transferase</keyword>
<dbReference type="EMBL" id="RQHW01000002">
    <property type="protein sequence ID" value="TGN21106.1"/>
    <property type="molecule type" value="Genomic_DNA"/>
</dbReference>
<dbReference type="GO" id="GO:0005524">
    <property type="term" value="F:ATP binding"/>
    <property type="evidence" value="ECO:0007669"/>
    <property type="project" value="UniProtKB-KW"/>
</dbReference>
<keyword evidence="3" id="KW-0418">Kinase</keyword>
<dbReference type="Pfam" id="PF00217">
    <property type="entry name" value="ATP-gua_Ptrans"/>
    <property type="match status" value="1"/>
</dbReference>
<dbReference type="GO" id="GO:0016301">
    <property type="term" value="F:kinase activity"/>
    <property type="evidence" value="ECO:0007669"/>
    <property type="project" value="UniProtKB-KW"/>
</dbReference>
<keyword evidence="2" id="KW-0547">Nucleotide-binding</keyword>
<evidence type="ECO:0000313" key="6">
    <source>
        <dbReference type="EMBL" id="TGN21106.1"/>
    </source>
</evidence>
<dbReference type="InterPro" id="IPR022414">
    <property type="entry name" value="ATP-guanido_PTrfase_cat"/>
</dbReference>
<dbReference type="OrthoDB" id="9791353at2"/>
<evidence type="ECO:0000256" key="1">
    <source>
        <dbReference type="ARBA" id="ARBA00022679"/>
    </source>
</evidence>
<dbReference type="InterPro" id="IPR014746">
    <property type="entry name" value="Gln_synth/guanido_kin_cat_dom"/>
</dbReference>
<proteinExistence type="predicted"/>
<sequence>MNSHCLKCGLTESTFRKTGKFGCSSCIFVFLPESSFSRISSDQIIKLRESETALKPKHKFDWKNISFRVRITRCLREGFFPYYSSEKGSIVSFLEKKGLALQEGEFSESKGLETTSEQMERFYSNGEDHLRYEKIWKQDTFDGKKQGLDGKFLKILFEKGIWAWSPRIGFINSCPTNCGRGDRLSVQARLSPSDFSLASDYLTPFLGFGVEFTVLSDDRRDGSLSSVGVPTQISCKNGNPIQKRRFFKILGLLGLA</sequence>
<protein>
    <recommendedName>
        <fullName evidence="5">Phosphagen kinase C-terminal domain-containing protein</fullName>
    </recommendedName>
</protein>
<evidence type="ECO:0000313" key="7">
    <source>
        <dbReference type="Proteomes" id="UP000298058"/>
    </source>
</evidence>
<comment type="caution">
    <text evidence="6">The sequence shown here is derived from an EMBL/GenBank/DDBJ whole genome shotgun (WGS) entry which is preliminary data.</text>
</comment>
<dbReference type="Proteomes" id="UP000298058">
    <property type="component" value="Unassembled WGS sequence"/>
</dbReference>
<accession>A0A4V3JYG3</accession>
<name>A0A4V3JYG3_9LEPT</name>
<feature type="domain" description="Phosphagen kinase C-terminal" evidence="5">
    <location>
        <begin position="110"/>
        <end position="190"/>
    </location>
</feature>
<evidence type="ECO:0000256" key="2">
    <source>
        <dbReference type="ARBA" id="ARBA00022741"/>
    </source>
</evidence>
<reference evidence="6" key="1">
    <citation type="journal article" date="2019" name="PLoS Negl. Trop. Dis.">
        <title>Revisiting the worldwide diversity of Leptospira species in the environment.</title>
        <authorList>
            <person name="Vincent A.T."/>
            <person name="Schiettekatte O."/>
            <person name="Bourhy P."/>
            <person name="Veyrier F.J."/>
            <person name="Picardeau M."/>
        </authorList>
    </citation>
    <scope>NUCLEOTIDE SEQUENCE [LARGE SCALE GENOMIC DNA]</scope>
    <source>
        <strain evidence="6">201300427</strain>
    </source>
</reference>
<dbReference type="RefSeq" id="WP_135758641.1">
    <property type="nucleotide sequence ID" value="NZ_RQHW01000002.1"/>
</dbReference>
<dbReference type="AlphaFoldDB" id="A0A4V3JYG3"/>
<keyword evidence="4" id="KW-0067">ATP-binding</keyword>
<dbReference type="SUPFAM" id="SSF55931">
    <property type="entry name" value="Glutamine synthetase/guanido kinase"/>
    <property type="match status" value="1"/>
</dbReference>
<gene>
    <name evidence="6" type="ORF">EHS15_00890</name>
</gene>
<organism evidence="6 7">
    <name type="scientific">Leptospira idonii</name>
    <dbReference type="NCBI Taxonomy" id="1193500"/>
    <lineage>
        <taxon>Bacteria</taxon>
        <taxon>Pseudomonadati</taxon>
        <taxon>Spirochaetota</taxon>
        <taxon>Spirochaetia</taxon>
        <taxon>Leptospirales</taxon>
        <taxon>Leptospiraceae</taxon>
        <taxon>Leptospira</taxon>
    </lineage>
</organism>
<evidence type="ECO:0000259" key="5">
    <source>
        <dbReference type="Pfam" id="PF00217"/>
    </source>
</evidence>
<evidence type="ECO:0000256" key="3">
    <source>
        <dbReference type="ARBA" id="ARBA00022777"/>
    </source>
</evidence>